<name>E3IX52_PSEI1</name>
<gene>
    <name evidence="2" type="ordered locus">FraEuI1c_5840</name>
</gene>
<organism evidence="2 3">
    <name type="scientific">Pseudofrankia inefficax (strain DSM 45817 / CECT 9037 / DDB 130130 / EuI1c)</name>
    <name type="common">Frankia inefficax</name>
    <dbReference type="NCBI Taxonomy" id="298654"/>
    <lineage>
        <taxon>Bacteria</taxon>
        <taxon>Bacillati</taxon>
        <taxon>Actinomycetota</taxon>
        <taxon>Actinomycetes</taxon>
        <taxon>Frankiales</taxon>
        <taxon>Frankiaceae</taxon>
        <taxon>Pseudofrankia</taxon>
    </lineage>
</organism>
<accession>E3IX52</accession>
<evidence type="ECO:0000313" key="2">
    <source>
        <dbReference type="EMBL" id="ADP83824.1"/>
    </source>
</evidence>
<reference evidence="2 3" key="1">
    <citation type="submission" date="2010-10" db="EMBL/GenBank/DDBJ databases">
        <title>Complete sequence of Frankia sp. EuI1c.</title>
        <authorList>
            <consortium name="US DOE Joint Genome Institute"/>
            <person name="Lucas S."/>
            <person name="Copeland A."/>
            <person name="Lapidus A."/>
            <person name="Cheng J.-F."/>
            <person name="Bruce D."/>
            <person name="Goodwin L."/>
            <person name="Pitluck S."/>
            <person name="Chertkov O."/>
            <person name="Detter J.C."/>
            <person name="Han C."/>
            <person name="Tapia R."/>
            <person name="Land M."/>
            <person name="Hauser L."/>
            <person name="Jeffries C."/>
            <person name="Kyrpides N."/>
            <person name="Ivanova N."/>
            <person name="Mikhailova N."/>
            <person name="Beauchemin N."/>
            <person name="Sen A."/>
            <person name="Sur S.A."/>
            <person name="Gtari M."/>
            <person name="Wall L."/>
            <person name="Tisa L."/>
            <person name="Woyke T."/>
        </authorList>
    </citation>
    <scope>NUCLEOTIDE SEQUENCE [LARGE SCALE GENOMIC DNA]</scope>
    <source>
        <strain evidence="3">DSM 45817 / CECT 9037 / EuI1c</strain>
    </source>
</reference>
<dbReference type="EMBL" id="CP002299">
    <property type="protein sequence ID" value="ADP83824.1"/>
    <property type="molecule type" value="Genomic_DNA"/>
</dbReference>
<keyword evidence="3" id="KW-1185">Reference proteome</keyword>
<dbReference type="KEGG" id="fri:FraEuI1c_5840"/>
<dbReference type="RefSeq" id="WP_013426942.1">
    <property type="nucleotide sequence ID" value="NC_014666.1"/>
</dbReference>
<dbReference type="AlphaFoldDB" id="E3IX52"/>
<evidence type="ECO:0000313" key="3">
    <source>
        <dbReference type="Proteomes" id="UP000002484"/>
    </source>
</evidence>
<feature type="region of interest" description="Disordered" evidence="1">
    <location>
        <begin position="78"/>
        <end position="106"/>
    </location>
</feature>
<protein>
    <recommendedName>
        <fullName evidence="4">DUF927 domain-containing protein</fullName>
    </recommendedName>
</protein>
<evidence type="ECO:0000256" key="1">
    <source>
        <dbReference type="SAM" id="MobiDB-lite"/>
    </source>
</evidence>
<dbReference type="InParanoid" id="E3IX52"/>
<dbReference type="eggNOG" id="COG4643">
    <property type="taxonomic scope" value="Bacteria"/>
</dbReference>
<evidence type="ECO:0008006" key="4">
    <source>
        <dbReference type="Google" id="ProtNLM"/>
    </source>
</evidence>
<dbReference type="STRING" id="298654.FraEuI1c_5840"/>
<proteinExistence type="predicted"/>
<sequence length="612" mass="67053">MTAEAPVDRPALVSVDELDATFADLDEVSRRRRIHDLIRGLADTGASLEVRTAYRDAVAARRWMAKGDFTAAYKEAAADRKAKTRANTPARAPRPAGGGAGKPHIEAGGVPEAIRNLTTAVDGGTFADLYVTNGEIVHVGPVSGDIGTGADDPLPLASSRLEPSGFASVLAHEAYVFRTVQGPNDTMWEEEHAPPERVLAAVLSRRHWPRVRPLRGIVGSPVLRPDGSLLQEPGYDPATGLYYAPKVALPAVPDRPTRDEVVAARQFVDRVIHDFPWVAPADKANYLAILITPILRPYLRTLAPFWMATATTASSGKSLLVDMVGSIYGKQQNPWPGNDDELRKAVLAALRRPEPLIVWDNIEEGTQIKSAVLAGLITAPEWSDRVLGSSRSEKHLNDRLWAVTGNNLRLGGDMATRAVVTRLDPNMPNPEARPDSAFQIPNLQAWLAEPDNCRDLQWNLLVLVADWVAAGTPRCEKLMRQFSPWAQAAGGFVTHHGLPGFLDNTADVADMDDQAATWQAFLTRWEEKFGTQQRTSADLRGSFDRDPDGADPWDGAIPASLMTGRHHPTAQELGARLRGHVGRWYGPFVVRADTDRHTGARLWRVETRERQP</sequence>
<feature type="compositionally biased region" description="Low complexity" evidence="1">
    <location>
        <begin position="85"/>
        <end position="95"/>
    </location>
</feature>
<dbReference type="HOGENOM" id="CLU_520362_0_0_11"/>
<dbReference type="Proteomes" id="UP000002484">
    <property type="component" value="Chromosome"/>
</dbReference>